<dbReference type="InterPro" id="IPR005503">
    <property type="entry name" value="FliL"/>
</dbReference>
<keyword evidence="5 10" id="KW-0145">Chemotaxis</keyword>
<evidence type="ECO:0000256" key="1">
    <source>
        <dbReference type="ARBA" id="ARBA00002254"/>
    </source>
</evidence>
<sequence>MTIKTWVMAVSLGMAVAAAGATATWFVLKGPQHKATAEAPETVAQDKTVYKYLSVDKVIVMLRDPADSAQPHYLAVDLVIKVAAEKEAETKEQLPLLRSIALRSLSNYAPDKARSMTVDQTTAALNKAFDEDYVHSHSDKPFKTALISKLIIE</sequence>
<keyword evidence="11" id="KW-0966">Cell projection</keyword>
<comment type="function">
    <text evidence="1 10">Controls the rotational direction of flagella during chemotaxis.</text>
</comment>
<evidence type="ECO:0000256" key="3">
    <source>
        <dbReference type="ARBA" id="ARBA00008281"/>
    </source>
</evidence>
<protein>
    <recommendedName>
        <fullName evidence="10">Flagellar protein FliL</fullName>
    </recommendedName>
</protein>
<dbReference type="GO" id="GO:0071973">
    <property type="term" value="P:bacterial-type flagellum-dependent cell motility"/>
    <property type="evidence" value="ECO:0007669"/>
    <property type="project" value="InterPro"/>
</dbReference>
<keyword evidence="10" id="KW-0997">Cell inner membrane</keyword>
<keyword evidence="4" id="KW-1003">Cell membrane</keyword>
<accession>A0A844GDB5</accession>
<dbReference type="Pfam" id="PF03748">
    <property type="entry name" value="FliL"/>
    <property type="match status" value="1"/>
</dbReference>
<evidence type="ECO:0000256" key="5">
    <source>
        <dbReference type="ARBA" id="ARBA00022500"/>
    </source>
</evidence>
<evidence type="ECO:0000256" key="2">
    <source>
        <dbReference type="ARBA" id="ARBA00004162"/>
    </source>
</evidence>
<evidence type="ECO:0000256" key="4">
    <source>
        <dbReference type="ARBA" id="ARBA00022475"/>
    </source>
</evidence>
<comment type="similarity">
    <text evidence="3 10">Belongs to the FliL family.</text>
</comment>
<keyword evidence="9 10" id="KW-0472">Membrane</keyword>
<reference evidence="11 12" key="1">
    <citation type="submission" date="2019-11" db="EMBL/GenBank/DDBJ databases">
        <title>Draft genome sequence of Paludibacterium sp. dN18-1.</title>
        <authorList>
            <person name="Im W.-T."/>
        </authorList>
    </citation>
    <scope>NUCLEOTIDE SEQUENCE [LARGE SCALE GENOMIC DNA]</scope>
    <source>
        <strain evidence="12">dN 18-1</strain>
    </source>
</reference>
<name>A0A844GDB5_9NEIS</name>
<dbReference type="GO" id="GO:0009425">
    <property type="term" value="C:bacterial-type flagellum basal body"/>
    <property type="evidence" value="ECO:0007669"/>
    <property type="project" value="InterPro"/>
</dbReference>
<comment type="caution">
    <text evidence="11">The sequence shown here is derived from an EMBL/GenBank/DDBJ whole genome shotgun (WGS) entry which is preliminary data.</text>
</comment>
<keyword evidence="12" id="KW-1185">Reference proteome</keyword>
<organism evidence="11 12">
    <name type="scientific">Paludibacterium denitrificans</name>
    <dbReference type="NCBI Taxonomy" id="2675226"/>
    <lineage>
        <taxon>Bacteria</taxon>
        <taxon>Pseudomonadati</taxon>
        <taxon>Pseudomonadota</taxon>
        <taxon>Betaproteobacteria</taxon>
        <taxon>Neisseriales</taxon>
        <taxon>Chromobacteriaceae</taxon>
        <taxon>Paludibacterium</taxon>
    </lineage>
</organism>
<evidence type="ECO:0000313" key="11">
    <source>
        <dbReference type="EMBL" id="MTD32917.1"/>
    </source>
</evidence>
<keyword evidence="8 10" id="KW-1133">Transmembrane helix</keyword>
<comment type="subcellular location">
    <subcellularLocation>
        <location evidence="10">Cell inner membrane</location>
    </subcellularLocation>
    <subcellularLocation>
        <location evidence="2">Cell membrane</location>
        <topology evidence="2">Single-pass membrane protein</topology>
    </subcellularLocation>
</comment>
<evidence type="ECO:0000256" key="7">
    <source>
        <dbReference type="ARBA" id="ARBA00022779"/>
    </source>
</evidence>
<dbReference type="AlphaFoldDB" id="A0A844GDB5"/>
<keyword evidence="11" id="KW-0282">Flagellum</keyword>
<evidence type="ECO:0000256" key="9">
    <source>
        <dbReference type="ARBA" id="ARBA00023136"/>
    </source>
</evidence>
<dbReference type="RefSeq" id="WP_230369565.1">
    <property type="nucleotide sequence ID" value="NZ_WLYX01000001.1"/>
</dbReference>
<feature type="transmembrane region" description="Helical" evidence="10">
    <location>
        <begin position="6"/>
        <end position="28"/>
    </location>
</feature>
<gene>
    <name evidence="11" type="ORF">GKE73_05875</name>
</gene>
<dbReference type="Proteomes" id="UP000446658">
    <property type="component" value="Unassembled WGS sequence"/>
</dbReference>
<dbReference type="EMBL" id="WLYX01000001">
    <property type="protein sequence ID" value="MTD32917.1"/>
    <property type="molecule type" value="Genomic_DNA"/>
</dbReference>
<evidence type="ECO:0000256" key="8">
    <source>
        <dbReference type="ARBA" id="ARBA00022989"/>
    </source>
</evidence>
<proteinExistence type="inferred from homology"/>
<evidence type="ECO:0000313" key="12">
    <source>
        <dbReference type="Proteomes" id="UP000446658"/>
    </source>
</evidence>
<evidence type="ECO:0000256" key="6">
    <source>
        <dbReference type="ARBA" id="ARBA00022692"/>
    </source>
</evidence>
<keyword evidence="6 10" id="KW-0812">Transmembrane</keyword>
<keyword evidence="7 10" id="KW-0283">Flagellar rotation</keyword>
<dbReference type="GO" id="GO:0005886">
    <property type="term" value="C:plasma membrane"/>
    <property type="evidence" value="ECO:0007669"/>
    <property type="project" value="UniProtKB-SubCell"/>
</dbReference>
<evidence type="ECO:0000256" key="10">
    <source>
        <dbReference type="RuleBase" id="RU364125"/>
    </source>
</evidence>
<keyword evidence="11" id="KW-0969">Cilium</keyword>
<dbReference type="GO" id="GO:0006935">
    <property type="term" value="P:chemotaxis"/>
    <property type="evidence" value="ECO:0007669"/>
    <property type="project" value="UniProtKB-KW"/>
</dbReference>